<feature type="non-terminal residue" evidence="2">
    <location>
        <position position="1"/>
    </location>
</feature>
<proteinExistence type="predicted"/>
<sequence length="110" mass="12194">EAHSARGSASATLSRGKSWPFSPDALILRGAQRRGDGERCKVGHWLSRSEADLDDWHCPLFAHFCVHAQLLLHQNVAGPPHSPWPPPLRLYSPGEHSHPGLHRSLLWGCL</sequence>
<evidence type="ECO:0000256" key="1">
    <source>
        <dbReference type="SAM" id="MobiDB-lite"/>
    </source>
</evidence>
<dbReference type="AlphaFoldDB" id="A0A9D4U743"/>
<evidence type="ECO:0000313" key="3">
    <source>
        <dbReference type="Proteomes" id="UP000886520"/>
    </source>
</evidence>
<feature type="region of interest" description="Disordered" evidence="1">
    <location>
        <begin position="1"/>
        <end position="20"/>
    </location>
</feature>
<dbReference type="Proteomes" id="UP000886520">
    <property type="component" value="Chromosome 22"/>
</dbReference>
<protein>
    <submittedName>
        <fullName evidence="2">Uncharacterized protein</fullName>
    </submittedName>
</protein>
<organism evidence="2 3">
    <name type="scientific">Adiantum capillus-veneris</name>
    <name type="common">Maidenhair fern</name>
    <dbReference type="NCBI Taxonomy" id="13818"/>
    <lineage>
        <taxon>Eukaryota</taxon>
        <taxon>Viridiplantae</taxon>
        <taxon>Streptophyta</taxon>
        <taxon>Embryophyta</taxon>
        <taxon>Tracheophyta</taxon>
        <taxon>Polypodiopsida</taxon>
        <taxon>Polypodiidae</taxon>
        <taxon>Polypodiales</taxon>
        <taxon>Pteridineae</taxon>
        <taxon>Pteridaceae</taxon>
        <taxon>Vittarioideae</taxon>
        <taxon>Adiantum</taxon>
    </lineage>
</organism>
<comment type="caution">
    <text evidence="2">The sequence shown here is derived from an EMBL/GenBank/DDBJ whole genome shotgun (WGS) entry which is preliminary data.</text>
</comment>
<name>A0A9D4U743_ADICA</name>
<keyword evidence="3" id="KW-1185">Reference proteome</keyword>
<gene>
    <name evidence="2" type="ORF">GOP47_0023318</name>
</gene>
<evidence type="ECO:0000313" key="2">
    <source>
        <dbReference type="EMBL" id="KAI5062779.1"/>
    </source>
</evidence>
<dbReference type="EMBL" id="JABFUD020000022">
    <property type="protein sequence ID" value="KAI5062779.1"/>
    <property type="molecule type" value="Genomic_DNA"/>
</dbReference>
<reference evidence="2" key="1">
    <citation type="submission" date="2021-01" db="EMBL/GenBank/DDBJ databases">
        <title>Adiantum capillus-veneris genome.</title>
        <authorList>
            <person name="Fang Y."/>
            <person name="Liao Q."/>
        </authorList>
    </citation>
    <scope>NUCLEOTIDE SEQUENCE</scope>
    <source>
        <strain evidence="2">H3</strain>
        <tissue evidence="2">Leaf</tissue>
    </source>
</reference>
<accession>A0A9D4U743</accession>